<dbReference type="Proteomes" id="UP000193711">
    <property type="component" value="Unassembled WGS sequence"/>
</dbReference>
<dbReference type="STRING" id="1891671.SAMN06295885_1245"/>
<dbReference type="InterPro" id="IPR042070">
    <property type="entry name" value="PucR_C-HTH_sf"/>
</dbReference>
<evidence type="ECO:0000259" key="1">
    <source>
        <dbReference type="Pfam" id="PF07905"/>
    </source>
</evidence>
<dbReference type="Pfam" id="PF07905">
    <property type="entry name" value="PucR"/>
    <property type="match status" value="1"/>
</dbReference>
<dbReference type="AlphaFoldDB" id="A0A1X7NHN0"/>
<keyword evidence="4" id="KW-1185">Reference proteome</keyword>
<evidence type="ECO:0000313" key="4">
    <source>
        <dbReference type="Proteomes" id="UP000193711"/>
    </source>
</evidence>
<gene>
    <name evidence="3" type="ORF">SAMN06295885_1245</name>
</gene>
<name>A0A1X7NHN0_9MICO</name>
<proteinExistence type="predicted"/>
<organism evidence="3 4">
    <name type="scientific">Rathayibacter oskolensis</name>
    <dbReference type="NCBI Taxonomy" id="1891671"/>
    <lineage>
        <taxon>Bacteria</taxon>
        <taxon>Bacillati</taxon>
        <taxon>Actinomycetota</taxon>
        <taxon>Actinomycetes</taxon>
        <taxon>Micrococcales</taxon>
        <taxon>Microbacteriaceae</taxon>
        <taxon>Rathayibacter</taxon>
    </lineage>
</organism>
<dbReference type="Pfam" id="PF13556">
    <property type="entry name" value="HTH_30"/>
    <property type="match status" value="1"/>
</dbReference>
<dbReference type="InterPro" id="IPR051448">
    <property type="entry name" value="CdaR-like_regulators"/>
</dbReference>
<dbReference type="EMBL" id="FXBM01000001">
    <property type="protein sequence ID" value="SMH36464.1"/>
    <property type="molecule type" value="Genomic_DNA"/>
</dbReference>
<dbReference type="PANTHER" id="PTHR33744:SF17">
    <property type="entry name" value="CONSERVED PROTEIN"/>
    <property type="match status" value="1"/>
</dbReference>
<dbReference type="PANTHER" id="PTHR33744">
    <property type="entry name" value="CARBOHYDRATE DIACID REGULATOR"/>
    <property type="match status" value="1"/>
</dbReference>
<dbReference type="RefSeq" id="WP_165759549.1">
    <property type="nucleotide sequence ID" value="NZ_FXBM01000001.1"/>
</dbReference>
<dbReference type="Gene3D" id="1.10.10.2840">
    <property type="entry name" value="PucR C-terminal helix-turn-helix domain"/>
    <property type="match status" value="1"/>
</dbReference>
<reference evidence="4" key="1">
    <citation type="submission" date="2017-04" db="EMBL/GenBank/DDBJ databases">
        <authorList>
            <person name="Varghese N."/>
            <person name="Submissions S."/>
        </authorList>
    </citation>
    <scope>NUCLEOTIDE SEQUENCE [LARGE SCALE GENOMIC DNA]</scope>
    <source>
        <strain evidence="4">VKM Ac-2121</strain>
    </source>
</reference>
<sequence>MQLQDVLDAPQLRIRAVYTTPEALARPVNWTFTTDLLDPRRYLARDQLVLTGMVWRRTPEDSETFVSAVAEAGAVALLAGEGLYGFVPDDVIAACRAHGVALFAVPADVSFASITAHLSNTLAGDRVARLTAGLARQRELLAEVYRGQLLDELIARTSTELGRRVRVLTATGRAAASAAPLGLADVERIVRAGLTARRNPVTVPDSHGGVLSVFVVAGAEEHRATSWFVVVAGDWNEWHPSLLDAVTELTGVVGLYRLQRDAAMLADSALADRLLELIEEDSEQPETAVYLRQLGLGGAGRCAVIVAGFAGDDPTASELARWLLTDAASHLGRAVVGRDAQGCVVAIVPVEGDASASIPVGADPLAVVTSALRRAGAGLSGPVLWVGTSAASSVSALGGALRSARYGMLLPGAPGDGAAVRISDAGEVTSAVQLLTAVPDHLRTVFVELVLGRLIEHDARYNSQLVATLSAFLDCGGSWVRTAEQTHLHLNTVRYRIARVEELTQRDLSNTSDRADLFLALQLR</sequence>
<feature type="domain" description="PucR C-terminal helix-turn-helix" evidence="2">
    <location>
        <begin position="465"/>
        <end position="522"/>
    </location>
</feature>
<dbReference type="InterPro" id="IPR012914">
    <property type="entry name" value="PucR_dom"/>
</dbReference>
<dbReference type="InterPro" id="IPR025736">
    <property type="entry name" value="PucR_C-HTH_dom"/>
</dbReference>
<evidence type="ECO:0000259" key="2">
    <source>
        <dbReference type="Pfam" id="PF13556"/>
    </source>
</evidence>
<accession>A0A1X7NHN0</accession>
<feature type="domain" description="Purine catabolism PurC-like" evidence="1">
    <location>
        <begin position="5"/>
        <end position="120"/>
    </location>
</feature>
<evidence type="ECO:0000313" key="3">
    <source>
        <dbReference type="EMBL" id="SMH36464.1"/>
    </source>
</evidence>
<protein>
    <submittedName>
        <fullName evidence="3">Purine catabolism regulatory protein-like family protein</fullName>
    </submittedName>
</protein>